<dbReference type="Proteomes" id="UP000502641">
    <property type="component" value="Chromosome"/>
</dbReference>
<proteinExistence type="predicted"/>
<protein>
    <submittedName>
        <fullName evidence="1">Uncharacterized protein</fullName>
    </submittedName>
</protein>
<accession>A0A6M4PEF3</accession>
<organism evidence="1 2">
    <name type="scientific">Streptomyces argyrophylli</name>
    <dbReference type="NCBI Taxonomy" id="2726118"/>
    <lineage>
        <taxon>Bacteria</taxon>
        <taxon>Bacillati</taxon>
        <taxon>Actinomycetota</taxon>
        <taxon>Actinomycetes</taxon>
        <taxon>Kitasatosporales</taxon>
        <taxon>Streptomycetaceae</taxon>
        <taxon>Streptomyces</taxon>
    </lineage>
</organism>
<evidence type="ECO:0000313" key="2">
    <source>
        <dbReference type="Proteomes" id="UP000502641"/>
    </source>
</evidence>
<name>A0A6M4PEF3_9ACTN</name>
<dbReference type="KEGG" id="sarg:HKX69_05765"/>
<dbReference type="RefSeq" id="WP_171151231.1">
    <property type="nucleotide sequence ID" value="NZ_CP053189.1"/>
</dbReference>
<dbReference type="EMBL" id="CP053189">
    <property type="protein sequence ID" value="QJS09087.1"/>
    <property type="molecule type" value="Genomic_DNA"/>
</dbReference>
<dbReference type="AlphaFoldDB" id="A0A6M4PEF3"/>
<gene>
    <name evidence="1" type="ORF">HKX69_05765</name>
</gene>
<reference evidence="1 2" key="1">
    <citation type="submission" date="2020-05" db="EMBL/GenBank/DDBJ databases">
        <authorList>
            <person name="Li K."/>
        </authorList>
    </citation>
    <scope>NUCLEOTIDE SEQUENCE [LARGE SCALE GENOMIC DNA]</scope>
    <source>
        <strain evidence="2">jing01</strain>
    </source>
</reference>
<evidence type="ECO:0000313" key="1">
    <source>
        <dbReference type="EMBL" id="QJS09087.1"/>
    </source>
</evidence>
<keyword evidence="2" id="KW-1185">Reference proteome</keyword>
<sequence length="172" mass="19952">MPDLIKRNFLGMPVSGEIREGSTRTDQKPVEELAPLMQALLDDPTIVEFGWTQYTPYFNDGDVCEFGVNELWVRTTEEIDTEECEYDSYDLELWGHPSLGRKRGEYRGEWPRRVWIELDYEGPNEDRYDRAHALSRALTSGSYEKALLDAFGDHALVTVRKDGIEVEIYEHD</sequence>